<protein>
    <submittedName>
        <fullName evidence="1">Uncharacterized protein</fullName>
    </submittedName>
</protein>
<proteinExistence type="predicted"/>
<dbReference type="EMBL" id="UINC01016657">
    <property type="protein sequence ID" value="SVA69190.1"/>
    <property type="molecule type" value="Genomic_DNA"/>
</dbReference>
<reference evidence="1" key="1">
    <citation type="submission" date="2018-05" db="EMBL/GenBank/DDBJ databases">
        <authorList>
            <person name="Lanie J.A."/>
            <person name="Ng W.-L."/>
            <person name="Kazmierczak K.M."/>
            <person name="Andrzejewski T.M."/>
            <person name="Davidsen T.M."/>
            <person name="Wayne K.J."/>
            <person name="Tettelin H."/>
            <person name="Glass J.I."/>
            <person name="Rusch D."/>
            <person name="Podicherti R."/>
            <person name="Tsui H.-C.T."/>
            <person name="Winkler M.E."/>
        </authorList>
    </citation>
    <scope>NUCLEOTIDE SEQUENCE</scope>
</reference>
<evidence type="ECO:0000313" key="1">
    <source>
        <dbReference type="EMBL" id="SVA69190.1"/>
    </source>
</evidence>
<accession>A0A381XX32</accession>
<name>A0A381XX32_9ZZZZ</name>
<organism evidence="1">
    <name type="scientific">marine metagenome</name>
    <dbReference type="NCBI Taxonomy" id="408172"/>
    <lineage>
        <taxon>unclassified sequences</taxon>
        <taxon>metagenomes</taxon>
        <taxon>ecological metagenomes</taxon>
    </lineage>
</organism>
<sequence>MNGLSDKQLIKNYTIFFAYFSHLIESDLVDSLEVLCEIGWQLDEEIRLRKISDAKIEDFMMNTVLSPEDHLMVAKYIYPDSELFIERTGQS</sequence>
<dbReference type="AlphaFoldDB" id="A0A381XX32"/>
<gene>
    <name evidence="1" type="ORF">METZ01_LOCUS122044</name>
</gene>